<protein>
    <recommendedName>
        <fullName evidence="3">Hyaluronidase</fullName>
        <ecNumber evidence="3">3.2.1.35</ecNumber>
    </recommendedName>
</protein>
<dbReference type="InterPro" id="IPR017853">
    <property type="entry name" value="GH"/>
</dbReference>
<organism evidence="5 6">
    <name type="scientific">Stichopus japonicus</name>
    <name type="common">Sea cucumber</name>
    <dbReference type="NCBI Taxonomy" id="307972"/>
    <lineage>
        <taxon>Eukaryota</taxon>
        <taxon>Metazoa</taxon>
        <taxon>Echinodermata</taxon>
        <taxon>Eleutherozoa</taxon>
        <taxon>Echinozoa</taxon>
        <taxon>Holothuroidea</taxon>
        <taxon>Aspidochirotacea</taxon>
        <taxon>Aspidochirotida</taxon>
        <taxon>Stichopodidae</taxon>
        <taxon>Apostichopus</taxon>
    </lineage>
</organism>
<dbReference type="OrthoDB" id="5796153at2759"/>
<keyword evidence="4" id="KW-0732">Signal</keyword>
<evidence type="ECO:0000313" key="6">
    <source>
        <dbReference type="Proteomes" id="UP000230750"/>
    </source>
</evidence>
<dbReference type="AlphaFoldDB" id="A0A2G8K3D2"/>
<feature type="signal peptide" evidence="4">
    <location>
        <begin position="1"/>
        <end position="21"/>
    </location>
</feature>
<comment type="caution">
    <text evidence="5">The sequence shown here is derived from an EMBL/GenBank/DDBJ whole genome shotgun (WGS) entry which is preliminary data.</text>
</comment>
<dbReference type="GO" id="GO:0005975">
    <property type="term" value="P:carbohydrate metabolic process"/>
    <property type="evidence" value="ECO:0007669"/>
    <property type="project" value="InterPro"/>
</dbReference>
<dbReference type="GO" id="GO:0004415">
    <property type="term" value="F:hyalurononglucosaminidase activity"/>
    <property type="evidence" value="ECO:0007669"/>
    <property type="project" value="UniProtKB-UniRule"/>
</dbReference>
<keyword evidence="6" id="KW-1185">Reference proteome</keyword>
<comment type="catalytic activity">
    <reaction evidence="3">
        <text>Random hydrolysis of (1-&gt;4)-linkages between N-acetyl-beta-D-glucosamine and D-glucuronate residues in hyaluronate.</text>
        <dbReference type="EC" id="3.2.1.35"/>
    </reaction>
</comment>
<dbReference type="GO" id="GO:0030214">
    <property type="term" value="P:hyaluronan catabolic process"/>
    <property type="evidence" value="ECO:0007669"/>
    <property type="project" value="TreeGrafter"/>
</dbReference>
<evidence type="ECO:0000256" key="3">
    <source>
        <dbReference type="RuleBase" id="RU610713"/>
    </source>
</evidence>
<reference evidence="5 6" key="1">
    <citation type="journal article" date="2017" name="PLoS Biol.">
        <title>The sea cucumber genome provides insights into morphological evolution and visceral regeneration.</title>
        <authorList>
            <person name="Zhang X."/>
            <person name="Sun L."/>
            <person name="Yuan J."/>
            <person name="Sun Y."/>
            <person name="Gao Y."/>
            <person name="Zhang L."/>
            <person name="Li S."/>
            <person name="Dai H."/>
            <person name="Hamel J.F."/>
            <person name="Liu C."/>
            <person name="Yu Y."/>
            <person name="Liu S."/>
            <person name="Lin W."/>
            <person name="Guo K."/>
            <person name="Jin S."/>
            <person name="Xu P."/>
            <person name="Storey K.B."/>
            <person name="Huan P."/>
            <person name="Zhang T."/>
            <person name="Zhou Y."/>
            <person name="Zhang J."/>
            <person name="Lin C."/>
            <person name="Li X."/>
            <person name="Xing L."/>
            <person name="Huo D."/>
            <person name="Sun M."/>
            <person name="Wang L."/>
            <person name="Mercier A."/>
            <person name="Li F."/>
            <person name="Yang H."/>
            <person name="Xiang J."/>
        </authorList>
    </citation>
    <scope>NUCLEOTIDE SEQUENCE [LARGE SCALE GENOMIC DNA]</scope>
    <source>
        <strain evidence="5">Shaxun</strain>
        <tissue evidence="5">Muscle</tissue>
    </source>
</reference>
<feature type="chain" id="PRO_5013560334" description="Hyaluronidase" evidence="4">
    <location>
        <begin position="22"/>
        <end position="493"/>
    </location>
</feature>
<keyword evidence="3" id="KW-0326">Glycosidase</keyword>
<dbReference type="InterPro" id="IPR018155">
    <property type="entry name" value="Hyaluronidase"/>
</dbReference>
<sequence>MVKSPRSTFALLIFIFEIVVSDSHFREGHFRDESNAISKSFVGPLDPTKLHQTVEEEDVFANVVPKMEEIAFSAYWNLPTYECLDEFGIDLQLEKFGITSNANGNKTGDALVLFSQLVFGVYPHFDKFTKVPVNGGLPQLGNLTQHLEKAAQDIVSAIPNANFSGLAIIDWELWHPSWDQNLLAGIIYCHKSLDLVQKNHPDWSSDQVELVARIEFEEAARSYMESTLSLVKRLRPGARLGFYHYPACYNRYTESNACNPKAILTNDKLKWLFADCTALYPSIYLYGSRSDYHTYVESNIKEALRVRRYPTSPKYQSLPTLDLTILTVDCTTQRFNYAHSGLYYTKVRFFHQCSQALIFAYSRFNYSQSGLYYTKADLNNTILQAAELGTNGVIFWGDHNDTHSLQSCLQLESYLNTFLGPFVKEVVDAASQCSKVTCSGHGRCIGDIIGCSTSGAGKSSDSKVNNAYKHGTQCTCSCYEGWQGPSCAEQPSI</sequence>
<dbReference type="EC" id="3.2.1.35" evidence="3"/>
<dbReference type="STRING" id="307972.A0A2G8K3D2"/>
<dbReference type="InterPro" id="IPR013785">
    <property type="entry name" value="Aldolase_TIM"/>
</dbReference>
<keyword evidence="2" id="KW-1015">Disulfide bond</keyword>
<dbReference type="PRINTS" id="PR00846">
    <property type="entry name" value="GLHYDRLASE56"/>
</dbReference>
<dbReference type="PANTHER" id="PTHR11769:SF35">
    <property type="entry name" value="HYALURONIDASE"/>
    <property type="match status" value="1"/>
</dbReference>
<evidence type="ECO:0000256" key="4">
    <source>
        <dbReference type="SAM" id="SignalP"/>
    </source>
</evidence>
<accession>A0A2G8K3D2</accession>
<evidence type="ECO:0000256" key="2">
    <source>
        <dbReference type="ARBA" id="ARBA00023157"/>
    </source>
</evidence>
<dbReference type="Proteomes" id="UP000230750">
    <property type="component" value="Unassembled WGS sequence"/>
</dbReference>
<dbReference type="Gene3D" id="3.20.20.70">
    <property type="entry name" value="Aldolase class I"/>
    <property type="match status" value="1"/>
</dbReference>
<proteinExistence type="inferred from homology"/>
<dbReference type="EMBL" id="MRZV01000928">
    <property type="protein sequence ID" value="PIK42511.1"/>
    <property type="molecule type" value="Genomic_DNA"/>
</dbReference>
<evidence type="ECO:0000256" key="1">
    <source>
        <dbReference type="ARBA" id="ARBA00008871"/>
    </source>
</evidence>
<gene>
    <name evidence="5" type="ORF">BSL78_20640</name>
</gene>
<name>A0A2G8K3D2_STIJA</name>
<keyword evidence="3" id="KW-0378">Hydrolase</keyword>
<evidence type="ECO:0000313" key="5">
    <source>
        <dbReference type="EMBL" id="PIK42511.1"/>
    </source>
</evidence>
<dbReference type="SUPFAM" id="SSF51445">
    <property type="entry name" value="(Trans)glycosidases"/>
    <property type="match status" value="2"/>
</dbReference>
<dbReference type="Pfam" id="PF01630">
    <property type="entry name" value="Glyco_hydro_56"/>
    <property type="match status" value="2"/>
</dbReference>
<comment type="similarity">
    <text evidence="1 3">Belongs to the glycosyl hydrolase 56 family.</text>
</comment>
<dbReference type="PANTHER" id="PTHR11769">
    <property type="entry name" value="HYALURONIDASE"/>
    <property type="match status" value="1"/>
</dbReference>